<evidence type="ECO:0000313" key="4">
    <source>
        <dbReference type="Proteomes" id="UP000646365"/>
    </source>
</evidence>
<sequence length="514" mass="54064">MRRGVAIAGLAGLGVALGLAGVLLVGAFHRPAPPRAEAAAPRAHGAPRVETVDCWFKVPAGRVARCGRLKAPENWGAPDGREVVVPFVVFSGGAGAAPDPVIYINGGPGEPSGIGASEIGRWWGILSSASWAQGRDVVVFDERGVGLSEPTLTCPEMIEIGERLFSDPMPPAAVNAAWAEAAGRCHARLVAAGIKLERYNTNAIVHDLTALIDGLGYRSWNLLAVSYGTRVALSFLRDHGVGTRSVILDSVYPPSVKAYEDAAGSAAHAMAGLVAYCAGDPACRAANPHFAAALQAQIHRAAKEALVVPLHRPGQPDRRVSLDDAKLVEVLFYGFYRSEDLRKLPGAITALDQGNAGPLAPFVEAALDNYRSPDTSHGLYLSVTCHDEFPFDDPQVVERAASASGDLRQFALSDLALAACPAWPAGIAAKAERQPVESDVPIVLLSGDLDPVTPAAWAKTALATLPHGSLFHFPGVGHGVLAANACADRIVRRFLAKPETRPFDDCLLTLTSQP</sequence>
<dbReference type="Proteomes" id="UP000646365">
    <property type="component" value="Unassembled WGS sequence"/>
</dbReference>
<dbReference type="RefSeq" id="WP_189044333.1">
    <property type="nucleotide sequence ID" value="NZ_BMJQ01000003.1"/>
</dbReference>
<evidence type="ECO:0000259" key="1">
    <source>
        <dbReference type="Pfam" id="PF00561"/>
    </source>
</evidence>
<evidence type="ECO:0000313" key="3">
    <source>
        <dbReference type="EMBL" id="GGF11117.1"/>
    </source>
</evidence>
<proteinExistence type="predicted"/>
<comment type="caution">
    <text evidence="3">The sequence shown here is derived from an EMBL/GenBank/DDBJ whole genome shotgun (WGS) entry which is preliminary data.</text>
</comment>
<reference evidence="3" key="2">
    <citation type="submission" date="2020-09" db="EMBL/GenBank/DDBJ databases">
        <authorList>
            <person name="Sun Q."/>
            <person name="Zhou Y."/>
        </authorList>
    </citation>
    <scope>NUCLEOTIDE SEQUENCE</scope>
    <source>
        <strain evidence="3">CGMCC 1.15725</strain>
    </source>
</reference>
<feature type="domain" description="AB hydrolase-1" evidence="1">
    <location>
        <begin position="100"/>
        <end position="274"/>
    </location>
</feature>
<dbReference type="GO" id="GO:0016787">
    <property type="term" value="F:hydrolase activity"/>
    <property type="evidence" value="ECO:0007669"/>
    <property type="project" value="UniProtKB-KW"/>
</dbReference>
<dbReference type="SUPFAM" id="SSF53474">
    <property type="entry name" value="alpha/beta-Hydrolases"/>
    <property type="match status" value="1"/>
</dbReference>
<organism evidence="3 4">
    <name type="scientific">Aliidongia dinghuensis</name>
    <dbReference type="NCBI Taxonomy" id="1867774"/>
    <lineage>
        <taxon>Bacteria</taxon>
        <taxon>Pseudomonadati</taxon>
        <taxon>Pseudomonadota</taxon>
        <taxon>Alphaproteobacteria</taxon>
        <taxon>Rhodospirillales</taxon>
        <taxon>Dongiaceae</taxon>
        <taxon>Aliidongia</taxon>
    </lineage>
</organism>
<reference evidence="3" key="1">
    <citation type="journal article" date="2014" name="Int. J. Syst. Evol. Microbiol.">
        <title>Complete genome sequence of Corynebacterium casei LMG S-19264T (=DSM 44701T), isolated from a smear-ripened cheese.</title>
        <authorList>
            <consortium name="US DOE Joint Genome Institute (JGI-PGF)"/>
            <person name="Walter F."/>
            <person name="Albersmeier A."/>
            <person name="Kalinowski J."/>
            <person name="Ruckert C."/>
        </authorList>
    </citation>
    <scope>NUCLEOTIDE SEQUENCE</scope>
    <source>
        <strain evidence="3">CGMCC 1.15725</strain>
    </source>
</reference>
<keyword evidence="4" id="KW-1185">Reference proteome</keyword>
<dbReference type="InterPro" id="IPR029058">
    <property type="entry name" value="AB_hydrolase_fold"/>
</dbReference>
<accession>A0A8J2YRV3</accession>
<name>A0A8J2YRV3_9PROT</name>
<dbReference type="EMBL" id="BMJQ01000003">
    <property type="protein sequence ID" value="GGF11117.1"/>
    <property type="molecule type" value="Genomic_DNA"/>
</dbReference>
<dbReference type="InterPro" id="IPR013595">
    <property type="entry name" value="Pept_S33_TAP-like_C"/>
</dbReference>
<keyword evidence="3" id="KW-0378">Hydrolase</keyword>
<dbReference type="Pfam" id="PF08386">
    <property type="entry name" value="Abhydrolase_4"/>
    <property type="match status" value="1"/>
</dbReference>
<gene>
    <name evidence="3" type="ORF">GCM10011611_15950</name>
</gene>
<dbReference type="PANTHER" id="PTHR43433">
    <property type="entry name" value="HYDROLASE, ALPHA/BETA FOLD FAMILY PROTEIN"/>
    <property type="match status" value="1"/>
</dbReference>
<evidence type="ECO:0000259" key="2">
    <source>
        <dbReference type="Pfam" id="PF08386"/>
    </source>
</evidence>
<protein>
    <submittedName>
        <fullName evidence="3">Alpha/beta hydrolase</fullName>
    </submittedName>
</protein>
<dbReference type="Pfam" id="PF00561">
    <property type="entry name" value="Abhydrolase_1"/>
    <property type="match status" value="1"/>
</dbReference>
<dbReference type="AlphaFoldDB" id="A0A8J2YRV3"/>
<dbReference type="InterPro" id="IPR000073">
    <property type="entry name" value="AB_hydrolase_1"/>
</dbReference>
<dbReference type="Gene3D" id="3.40.50.1820">
    <property type="entry name" value="alpha/beta hydrolase"/>
    <property type="match status" value="1"/>
</dbReference>
<dbReference type="PANTHER" id="PTHR43433:SF5">
    <property type="entry name" value="AB HYDROLASE-1 DOMAIN-CONTAINING PROTEIN"/>
    <property type="match status" value="1"/>
</dbReference>
<feature type="domain" description="Peptidase S33 tripeptidyl aminopeptidase-like C-terminal" evidence="2">
    <location>
        <begin position="417"/>
        <end position="500"/>
    </location>
</feature>
<dbReference type="InterPro" id="IPR050471">
    <property type="entry name" value="AB_hydrolase"/>
</dbReference>